<dbReference type="PANTHER" id="PTHR43415:SF3">
    <property type="entry name" value="GNAT-FAMILY ACETYLTRANSFERASE"/>
    <property type="match status" value="1"/>
</dbReference>
<gene>
    <name evidence="2" type="ORF">GCM10011396_54810</name>
</gene>
<dbReference type="InterPro" id="IPR000182">
    <property type="entry name" value="GNAT_dom"/>
</dbReference>
<reference evidence="2" key="2">
    <citation type="submission" date="2020-09" db="EMBL/GenBank/DDBJ databases">
        <authorList>
            <person name="Sun Q."/>
            <person name="Zhou Y."/>
        </authorList>
    </citation>
    <scope>NUCLEOTIDE SEQUENCE</scope>
    <source>
        <strain evidence="2">CGMCC 1.10998</strain>
    </source>
</reference>
<dbReference type="AlphaFoldDB" id="A0A916V297"/>
<evidence type="ECO:0000259" key="1">
    <source>
        <dbReference type="PROSITE" id="PS51186"/>
    </source>
</evidence>
<accession>A0A916V297</accession>
<dbReference type="InterPro" id="IPR016181">
    <property type="entry name" value="Acyl_CoA_acyltransferase"/>
</dbReference>
<dbReference type="PANTHER" id="PTHR43415">
    <property type="entry name" value="SPERMIDINE N(1)-ACETYLTRANSFERASE"/>
    <property type="match status" value="1"/>
</dbReference>
<protein>
    <recommendedName>
        <fullName evidence="1">N-acetyltransferase domain-containing protein</fullName>
    </recommendedName>
</protein>
<comment type="caution">
    <text evidence="2">The sequence shown here is derived from an EMBL/GenBank/DDBJ whole genome shotgun (WGS) entry which is preliminary data.</text>
</comment>
<sequence>MKSFDKKDVVNGRSIYLRAATSEDAAFVFEMRSDEMKSRYLNKIQGTIADQAAWLEKSYADPYQFYFVICSLAHEPLGLVRLYDQQGDSFCWGSWLIKRGAPSSTAIESALLVYQFALGQGFTQSHFEVSAGNDSVINFHQKFGAVETGREGEDIRFRIELPAIQQSMQKFRKFLPA</sequence>
<dbReference type="Gene3D" id="3.40.630.30">
    <property type="match status" value="1"/>
</dbReference>
<dbReference type="Proteomes" id="UP000637423">
    <property type="component" value="Unassembled WGS sequence"/>
</dbReference>
<dbReference type="RefSeq" id="WP_188569345.1">
    <property type="nucleotide sequence ID" value="NZ_BMED01000008.1"/>
</dbReference>
<dbReference type="PROSITE" id="PS51186">
    <property type="entry name" value="GNAT"/>
    <property type="match status" value="1"/>
</dbReference>
<name>A0A916V297_9BURK</name>
<dbReference type="Pfam" id="PF13302">
    <property type="entry name" value="Acetyltransf_3"/>
    <property type="match status" value="1"/>
</dbReference>
<reference evidence="2" key="1">
    <citation type="journal article" date="2014" name="Int. J. Syst. Evol. Microbiol.">
        <title>Complete genome sequence of Corynebacterium casei LMG S-19264T (=DSM 44701T), isolated from a smear-ripened cheese.</title>
        <authorList>
            <consortium name="US DOE Joint Genome Institute (JGI-PGF)"/>
            <person name="Walter F."/>
            <person name="Albersmeier A."/>
            <person name="Kalinowski J."/>
            <person name="Ruckert C."/>
        </authorList>
    </citation>
    <scope>NUCLEOTIDE SEQUENCE</scope>
    <source>
        <strain evidence="2">CGMCC 1.10998</strain>
    </source>
</reference>
<keyword evidence="3" id="KW-1185">Reference proteome</keyword>
<dbReference type="SUPFAM" id="SSF55729">
    <property type="entry name" value="Acyl-CoA N-acyltransferases (Nat)"/>
    <property type="match status" value="1"/>
</dbReference>
<evidence type="ECO:0000313" key="2">
    <source>
        <dbReference type="EMBL" id="GGD00313.1"/>
    </source>
</evidence>
<proteinExistence type="predicted"/>
<evidence type="ECO:0000313" key="3">
    <source>
        <dbReference type="Proteomes" id="UP000637423"/>
    </source>
</evidence>
<dbReference type="GO" id="GO:0016747">
    <property type="term" value="F:acyltransferase activity, transferring groups other than amino-acyl groups"/>
    <property type="evidence" value="ECO:0007669"/>
    <property type="project" value="InterPro"/>
</dbReference>
<dbReference type="EMBL" id="BMED01000008">
    <property type="protein sequence ID" value="GGD00313.1"/>
    <property type="molecule type" value="Genomic_DNA"/>
</dbReference>
<feature type="domain" description="N-acetyltransferase" evidence="1">
    <location>
        <begin position="15"/>
        <end position="164"/>
    </location>
</feature>
<organism evidence="2 3">
    <name type="scientific">Undibacterium terreum</name>
    <dbReference type="NCBI Taxonomy" id="1224302"/>
    <lineage>
        <taxon>Bacteria</taxon>
        <taxon>Pseudomonadati</taxon>
        <taxon>Pseudomonadota</taxon>
        <taxon>Betaproteobacteria</taxon>
        <taxon>Burkholderiales</taxon>
        <taxon>Oxalobacteraceae</taxon>
        <taxon>Undibacterium</taxon>
    </lineage>
</organism>